<dbReference type="InterPro" id="IPR001772">
    <property type="entry name" value="KA1_dom"/>
</dbReference>
<evidence type="ECO:0000259" key="18">
    <source>
        <dbReference type="PROSITE" id="PS50030"/>
    </source>
</evidence>
<dbReference type="GO" id="GO:0035556">
    <property type="term" value="P:intracellular signal transduction"/>
    <property type="evidence" value="ECO:0007669"/>
    <property type="project" value="TreeGrafter"/>
</dbReference>
<proteinExistence type="inferred from homology"/>
<dbReference type="InterPro" id="IPR008271">
    <property type="entry name" value="Ser/Thr_kinase_AS"/>
</dbReference>
<evidence type="ECO:0000256" key="11">
    <source>
        <dbReference type="ARBA" id="ARBA00022840"/>
    </source>
</evidence>
<name>A0A672SZ92_SINGR</name>
<feature type="compositionally biased region" description="Polar residues" evidence="16">
    <location>
        <begin position="354"/>
        <end position="392"/>
    </location>
</feature>
<dbReference type="PANTHER" id="PTHR24346:SF21">
    <property type="entry name" value="SERINE_THREONINE-PROTEIN KINASE MARK1"/>
    <property type="match status" value="1"/>
</dbReference>
<protein>
    <recommendedName>
        <fullName evidence="4">non-specific serine/threonine protein kinase</fullName>
        <ecNumber evidence="4">2.7.11.1</ecNumber>
    </recommendedName>
</protein>
<feature type="compositionally biased region" description="Basic and acidic residues" evidence="16">
    <location>
        <begin position="583"/>
        <end position="593"/>
    </location>
</feature>
<evidence type="ECO:0000256" key="6">
    <source>
        <dbReference type="ARBA" id="ARBA00022553"/>
    </source>
</evidence>
<dbReference type="PROSITE" id="PS50032">
    <property type="entry name" value="KA1"/>
    <property type="match status" value="1"/>
</dbReference>
<dbReference type="FunFam" id="1.10.510.10:FF:000156">
    <property type="entry name" value="Serine/threonine-protein kinase SIK3 homolog"/>
    <property type="match status" value="1"/>
</dbReference>
<sequence length="691" mass="77497">MDETLKHTSHPVYRNKHSSRQSLPRCRNSVASLTDEQPHVGNYRLLKTIGKGNFAKVKLARHVLTGREVSRYIFNVTYTLFREVRIMKVLNHPNIVKLFEVIETEKTLYLIMEYASGGEVFDYLVAHGRMKEKEARAKFRQIVSAVQYCHQKRIVHRDLKAENLLLDADMNIKIADFGFSNEFTIGSKLDTFCGSPPYAAPELFQGKKYDGPEVDVWSLGVILYTLVSGSLPFDGQNLKELRERVLRGKYRIPFYMSTDCENLLKKLLVLNPGKRGSLEQIMKDRWMNVGHDEEELKPYTEPEADFSDTKRIELMITMGFPKDEITEALVGQKYDEVMATYLLLGRKPPEARSDSLSTTNLCQRSRPSSDLNNSSTQSPAHSKVQRSISATQKQRRFSDHVAPSIPPAVSHTKRSQASSVEGEKKKEESKLPSSSSKGDMAASPLAAQERRKSSTASGNSAAGGMTRRNTYVCERSSTDRYSAVPNGKDSSSSGSRAPSTSPSAHSISSMTPDRTRFPRGTSSRSTFHGAQLRDRRSATYNGPPASPSLSHDTGALAQARRGTSSGFISKLTSKLVRRSGSGEPKEEGRDSKPRSLRFTWSMKTTSSMEPGDMMREIRKVLDANNCDYEQRERFLLFCVHGDARQDSLVQWEMEVCKLPRLSLNGVRFKRISGTSIAFKNIASKIANELKL</sequence>
<keyword evidence="12" id="KW-0460">Magnesium</keyword>
<dbReference type="InterPro" id="IPR000719">
    <property type="entry name" value="Prot_kinase_dom"/>
</dbReference>
<keyword evidence="8" id="KW-0479">Metal-binding</keyword>
<evidence type="ECO:0000256" key="10">
    <source>
        <dbReference type="ARBA" id="ARBA00022777"/>
    </source>
</evidence>
<comment type="similarity">
    <text evidence="3">Belongs to the protein kinase superfamily. CAMK Ser/Thr protein kinase family. SNF1 subfamily.</text>
</comment>
<dbReference type="SMART" id="SM00165">
    <property type="entry name" value="UBA"/>
    <property type="match status" value="1"/>
</dbReference>
<comment type="subcellular location">
    <subcellularLocation>
        <location evidence="2">Cell projection</location>
    </subcellularLocation>
</comment>
<dbReference type="CDD" id="cd14405">
    <property type="entry name" value="UBA_MARK1"/>
    <property type="match status" value="1"/>
</dbReference>
<dbReference type="Pfam" id="PF02149">
    <property type="entry name" value="KA1"/>
    <property type="match status" value="1"/>
</dbReference>
<dbReference type="GO" id="GO:0046872">
    <property type="term" value="F:metal ion binding"/>
    <property type="evidence" value="ECO:0007669"/>
    <property type="project" value="UniProtKB-KW"/>
</dbReference>
<dbReference type="InterPro" id="IPR028375">
    <property type="entry name" value="KA1/Ssp2_C"/>
</dbReference>
<keyword evidence="5" id="KW-0723">Serine/threonine-protein kinase</keyword>
<comment type="cofactor">
    <cofactor evidence="1">
        <name>Mg(2+)</name>
        <dbReference type="ChEBI" id="CHEBI:18420"/>
    </cofactor>
</comment>
<comment type="catalytic activity">
    <reaction evidence="14">
        <text>L-threonyl-[protein] + ATP = O-phospho-L-threonyl-[protein] + ADP + H(+)</text>
        <dbReference type="Rhea" id="RHEA:46608"/>
        <dbReference type="Rhea" id="RHEA-COMP:11060"/>
        <dbReference type="Rhea" id="RHEA-COMP:11605"/>
        <dbReference type="ChEBI" id="CHEBI:15378"/>
        <dbReference type="ChEBI" id="CHEBI:30013"/>
        <dbReference type="ChEBI" id="CHEBI:30616"/>
        <dbReference type="ChEBI" id="CHEBI:61977"/>
        <dbReference type="ChEBI" id="CHEBI:456216"/>
        <dbReference type="EC" id="2.7.11.1"/>
    </reaction>
</comment>
<dbReference type="CDD" id="cd12196">
    <property type="entry name" value="MARK1-3_C"/>
    <property type="match status" value="1"/>
</dbReference>
<evidence type="ECO:0000256" key="5">
    <source>
        <dbReference type="ARBA" id="ARBA00022527"/>
    </source>
</evidence>
<feature type="domain" description="KA1" evidence="19">
    <location>
        <begin position="642"/>
        <end position="691"/>
    </location>
</feature>
<evidence type="ECO:0000256" key="7">
    <source>
        <dbReference type="ARBA" id="ARBA00022679"/>
    </source>
</evidence>
<evidence type="ECO:0000256" key="15">
    <source>
        <dbReference type="ARBA" id="ARBA00048679"/>
    </source>
</evidence>
<dbReference type="Gene3D" id="1.10.510.10">
    <property type="entry name" value="Transferase(Phosphotransferase) domain 1"/>
    <property type="match status" value="1"/>
</dbReference>
<keyword evidence="6" id="KW-0597">Phosphoprotein</keyword>
<feature type="region of interest" description="Disordered" evidence="16">
    <location>
        <begin position="1"/>
        <end position="25"/>
    </location>
</feature>
<keyword evidence="10" id="KW-0418">Kinase</keyword>
<feature type="compositionally biased region" description="Basic and acidic residues" evidence="16">
    <location>
        <begin position="421"/>
        <end position="430"/>
    </location>
</feature>
<dbReference type="GO" id="GO:0005524">
    <property type="term" value="F:ATP binding"/>
    <property type="evidence" value="ECO:0007669"/>
    <property type="project" value="UniProtKB-KW"/>
</dbReference>
<evidence type="ECO:0000256" key="9">
    <source>
        <dbReference type="ARBA" id="ARBA00022741"/>
    </source>
</evidence>
<evidence type="ECO:0000259" key="17">
    <source>
        <dbReference type="PROSITE" id="PS50011"/>
    </source>
</evidence>
<dbReference type="FunFam" id="3.30.310.80:FF:000001">
    <property type="entry name" value="Non-specific serine/threonine protein kinase"/>
    <property type="match status" value="1"/>
</dbReference>
<feature type="compositionally biased region" description="Basic residues" evidence="16">
    <location>
        <begin position="7"/>
        <end position="19"/>
    </location>
</feature>
<dbReference type="InterPro" id="IPR015940">
    <property type="entry name" value="UBA"/>
</dbReference>
<dbReference type="Gene3D" id="1.10.8.10">
    <property type="entry name" value="DNA helicase RuvA subunit, C-terminal domain"/>
    <property type="match status" value="1"/>
</dbReference>
<evidence type="ECO:0000256" key="1">
    <source>
        <dbReference type="ARBA" id="ARBA00001946"/>
    </source>
</evidence>
<evidence type="ECO:0000256" key="12">
    <source>
        <dbReference type="ARBA" id="ARBA00022842"/>
    </source>
</evidence>
<dbReference type="GO" id="GO:0004674">
    <property type="term" value="F:protein serine/threonine kinase activity"/>
    <property type="evidence" value="ECO:0007669"/>
    <property type="project" value="UniProtKB-KW"/>
</dbReference>
<evidence type="ECO:0000256" key="13">
    <source>
        <dbReference type="ARBA" id="ARBA00023273"/>
    </source>
</evidence>
<evidence type="ECO:0000256" key="8">
    <source>
        <dbReference type="ARBA" id="ARBA00022723"/>
    </source>
</evidence>
<keyword evidence="21" id="KW-1185">Reference proteome</keyword>
<feature type="compositionally biased region" description="Low complexity" evidence="16">
    <location>
        <begin position="490"/>
        <end position="512"/>
    </location>
</feature>
<dbReference type="Gene3D" id="3.30.200.20">
    <property type="entry name" value="Phosphorylase Kinase, domain 1"/>
    <property type="match status" value="1"/>
</dbReference>
<feature type="compositionally biased region" description="Polar residues" evidence="16">
    <location>
        <begin position="561"/>
        <end position="572"/>
    </location>
</feature>
<evidence type="ECO:0000256" key="16">
    <source>
        <dbReference type="SAM" id="MobiDB-lite"/>
    </source>
</evidence>
<feature type="compositionally biased region" description="Low complexity" evidence="16">
    <location>
        <begin position="454"/>
        <end position="464"/>
    </location>
</feature>
<reference evidence="20" key="2">
    <citation type="submission" date="2025-09" db="UniProtKB">
        <authorList>
            <consortium name="Ensembl"/>
        </authorList>
    </citation>
    <scope>IDENTIFICATION</scope>
</reference>
<feature type="domain" description="Protein kinase" evidence="17">
    <location>
        <begin position="43"/>
        <end position="287"/>
    </location>
</feature>
<dbReference type="PANTHER" id="PTHR24346">
    <property type="entry name" value="MAP/MICROTUBULE AFFINITY-REGULATING KINASE"/>
    <property type="match status" value="1"/>
</dbReference>
<evidence type="ECO:0000256" key="3">
    <source>
        <dbReference type="ARBA" id="ARBA00006234"/>
    </source>
</evidence>
<evidence type="ECO:0000259" key="19">
    <source>
        <dbReference type="PROSITE" id="PS50032"/>
    </source>
</evidence>
<dbReference type="InterPro" id="IPR011009">
    <property type="entry name" value="Kinase-like_dom_sf"/>
</dbReference>
<dbReference type="Proteomes" id="UP000472262">
    <property type="component" value="Unassembled WGS sequence"/>
</dbReference>
<dbReference type="GO" id="GO:0042995">
    <property type="term" value="C:cell projection"/>
    <property type="evidence" value="ECO:0007669"/>
    <property type="project" value="UniProtKB-SubCell"/>
</dbReference>
<gene>
    <name evidence="20" type="primary">LOC107550663</name>
</gene>
<organism evidence="20 21">
    <name type="scientific">Sinocyclocheilus grahami</name>
    <name type="common">Dianchi golden-line fish</name>
    <name type="synonym">Barbus grahami</name>
    <dbReference type="NCBI Taxonomy" id="75366"/>
    <lineage>
        <taxon>Eukaryota</taxon>
        <taxon>Metazoa</taxon>
        <taxon>Chordata</taxon>
        <taxon>Craniata</taxon>
        <taxon>Vertebrata</taxon>
        <taxon>Euteleostomi</taxon>
        <taxon>Actinopterygii</taxon>
        <taxon>Neopterygii</taxon>
        <taxon>Teleostei</taxon>
        <taxon>Ostariophysi</taxon>
        <taxon>Cypriniformes</taxon>
        <taxon>Cyprinidae</taxon>
        <taxon>Cyprininae</taxon>
        <taxon>Sinocyclocheilus</taxon>
    </lineage>
</organism>
<dbReference type="FunFam" id="3.30.200.20:FF:000003">
    <property type="entry name" value="Non-specific serine/threonine protein kinase"/>
    <property type="match status" value="1"/>
</dbReference>
<dbReference type="GO" id="GO:0005737">
    <property type="term" value="C:cytoplasm"/>
    <property type="evidence" value="ECO:0007669"/>
    <property type="project" value="TreeGrafter"/>
</dbReference>
<dbReference type="Pfam" id="PF00627">
    <property type="entry name" value="UBA"/>
    <property type="match status" value="1"/>
</dbReference>
<evidence type="ECO:0000313" key="20">
    <source>
        <dbReference type="Ensembl" id="ENSSGRP00000106495.1"/>
    </source>
</evidence>
<reference evidence="20" key="1">
    <citation type="submission" date="2025-08" db="UniProtKB">
        <authorList>
            <consortium name="Ensembl"/>
        </authorList>
    </citation>
    <scope>IDENTIFICATION</scope>
</reference>
<comment type="catalytic activity">
    <reaction evidence="15">
        <text>L-seryl-[protein] + ATP = O-phospho-L-seryl-[protein] + ADP + H(+)</text>
        <dbReference type="Rhea" id="RHEA:17989"/>
        <dbReference type="Rhea" id="RHEA-COMP:9863"/>
        <dbReference type="Rhea" id="RHEA-COMP:11604"/>
        <dbReference type="ChEBI" id="CHEBI:15378"/>
        <dbReference type="ChEBI" id="CHEBI:29999"/>
        <dbReference type="ChEBI" id="CHEBI:30616"/>
        <dbReference type="ChEBI" id="CHEBI:83421"/>
        <dbReference type="ChEBI" id="CHEBI:456216"/>
        <dbReference type="EC" id="2.7.11.1"/>
    </reaction>
</comment>
<evidence type="ECO:0000313" key="21">
    <source>
        <dbReference type="Proteomes" id="UP000472262"/>
    </source>
</evidence>
<keyword evidence="13" id="KW-0966">Cell projection</keyword>
<feature type="region of interest" description="Disordered" evidence="16">
    <location>
        <begin position="349"/>
        <end position="595"/>
    </location>
</feature>
<keyword evidence="11" id="KW-0067">ATP-binding</keyword>
<evidence type="ECO:0000256" key="14">
    <source>
        <dbReference type="ARBA" id="ARBA00047899"/>
    </source>
</evidence>
<dbReference type="SUPFAM" id="SSF103243">
    <property type="entry name" value="KA1-like"/>
    <property type="match status" value="1"/>
</dbReference>
<dbReference type="FunFam" id="1.10.8.10:FF:000005">
    <property type="entry name" value="Non-specific serine/threonine protein kinase"/>
    <property type="match status" value="1"/>
</dbReference>
<accession>A0A672SZ92</accession>
<dbReference type="PROSITE" id="PS50030">
    <property type="entry name" value="UBA"/>
    <property type="match status" value="1"/>
</dbReference>
<dbReference type="PROSITE" id="PS00108">
    <property type="entry name" value="PROTEIN_KINASE_ST"/>
    <property type="match status" value="1"/>
</dbReference>
<dbReference type="EC" id="2.7.11.1" evidence="4"/>
<dbReference type="AlphaFoldDB" id="A0A672SZ92"/>
<feature type="domain" description="UBA" evidence="18">
    <location>
        <begin position="306"/>
        <end position="345"/>
    </location>
</feature>
<keyword evidence="9" id="KW-0547">Nucleotide-binding</keyword>
<dbReference type="Gene3D" id="3.30.310.80">
    <property type="entry name" value="Kinase associated domain 1, KA1"/>
    <property type="match status" value="1"/>
</dbReference>
<dbReference type="Pfam" id="PF00069">
    <property type="entry name" value="Pkinase"/>
    <property type="match status" value="1"/>
</dbReference>
<dbReference type="SMART" id="SM00220">
    <property type="entry name" value="S_TKc"/>
    <property type="match status" value="1"/>
</dbReference>
<keyword evidence="7" id="KW-0808">Transferase</keyword>
<evidence type="ECO:0000256" key="4">
    <source>
        <dbReference type="ARBA" id="ARBA00012513"/>
    </source>
</evidence>
<evidence type="ECO:0000256" key="2">
    <source>
        <dbReference type="ARBA" id="ARBA00004316"/>
    </source>
</evidence>
<dbReference type="SUPFAM" id="SSF56112">
    <property type="entry name" value="Protein kinase-like (PK-like)"/>
    <property type="match status" value="1"/>
</dbReference>
<dbReference type="PROSITE" id="PS50011">
    <property type="entry name" value="PROTEIN_KINASE_DOM"/>
    <property type="match status" value="1"/>
</dbReference>
<dbReference type="Ensembl" id="ENSSGRT00000113173.1">
    <property type="protein sequence ID" value="ENSSGRP00000106495.1"/>
    <property type="gene ID" value="ENSSGRG00000052325.1"/>
</dbReference>